<organism evidence="2 3">
    <name type="scientific">Zizania palustris</name>
    <name type="common">Northern wild rice</name>
    <dbReference type="NCBI Taxonomy" id="103762"/>
    <lineage>
        <taxon>Eukaryota</taxon>
        <taxon>Viridiplantae</taxon>
        <taxon>Streptophyta</taxon>
        <taxon>Embryophyta</taxon>
        <taxon>Tracheophyta</taxon>
        <taxon>Spermatophyta</taxon>
        <taxon>Magnoliopsida</taxon>
        <taxon>Liliopsida</taxon>
        <taxon>Poales</taxon>
        <taxon>Poaceae</taxon>
        <taxon>BOP clade</taxon>
        <taxon>Oryzoideae</taxon>
        <taxon>Oryzeae</taxon>
        <taxon>Zizaniinae</taxon>
        <taxon>Zizania</taxon>
    </lineage>
</organism>
<accession>A0A8J5RJI8</accession>
<sequence>MPYGFAATPCAAAVWWAQWQCTHGLCSAGPSRSERNPSCDSVKENPSSVLTPFSPLLLCAASASAFRRSLHRSSPQSAPSAGARLSPHPPLPSRELAALSAPSAGARRTLGPRLPPPEPFAPSAGARCTLRSLRQSSPHPRASASSARALRSLHRSPLARCSLRRSSPARLRASWVCGSARVRAALSRSKAHSSVLIFQ</sequence>
<reference evidence="2" key="2">
    <citation type="submission" date="2021-02" db="EMBL/GenBank/DDBJ databases">
        <authorList>
            <person name="Kimball J.A."/>
            <person name="Haas M.W."/>
            <person name="Macchietto M."/>
            <person name="Kono T."/>
            <person name="Duquette J."/>
            <person name="Shao M."/>
        </authorList>
    </citation>
    <scope>NUCLEOTIDE SEQUENCE</scope>
    <source>
        <tissue evidence="2">Fresh leaf tissue</tissue>
    </source>
</reference>
<evidence type="ECO:0000313" key="3">
    <source>
        <dbReference type="Proteomes" id="UP000729402"/>
    </source>
</evidence>
<proteinExistence type="predicted"/>
<comment type="caution">
    <text evidence="2">The sequence shown here is derived from an EMBL/GenBank/DDBJ whole genome shotgun (WGS) entry which is preliminary data.</text>
</comment>
<feature type="region of interest" description="Disordered" evidence="1">
    <location>
        <begin position="70"/>
        <end position="124"/>
    </location>
</feature>
<evidence type="ECO:0000256" key="1">
    <source>
        <dbReference type="SAM" id="MobiDB-lite"/>
    </source>
</evidence>
<name>A0A8J5RJI8_ZIZPA</name>
<dbReference type="Proteomes" id="UP000729402">
    <property type="component" value="Unassembled WGS sequence"/>
</dbReference>
<keyword evidence="3" id="KW-1185">Reference proteome</keyword>
<dbReference type="EMBL" id="JAAALK010000290">
    <property type="protein sequence ID" value="KAG8047962.1"/>
    <property type="molecule type" value="Genomic_DNA"/>
</dbReference>
<protein>
    <submittedName>
        <fullName evidence="2">Uncharacterized protein</fullName>
    </submittedName>
</protein>
<dbReference type="AlphaFoldDB" id="A0A8J5RJI8"/>
<gene>
    <name evidence="2" type="ORF">GUJ93_ZPchr0008g12198</name>
</gene>
<evidence type="ECO:0000313" key="2">
    <source>
        <dbReference type="EMBL" id="KAG8047962.1"/>
    </source>
</evidence>
<reference evidence="2" key="1">
    <citation type="journal article" date="2021" name="bioRxiv">
        <title>Whole Genome Assembly and Annotation of Northern Wild Rice, Zizania palustris L., Supports a Whole Genome Duplication in the Zizania Genus.</title>
        <authorList>
            <person name="Haas M."/>
            <person name="Kono T."/>
            <person name="Macchietto M."/>
            <person name="Millas R."/>
            <person name="McGilp L."/>
            <person name="Shao M."/>
            <person name="Duquette J."/>
            <person name="Hirsch C.N."/>
            <person name="Kimball J."/>
        </authorList>
    </citation>
    <scope>NUCLEOTIDE SEQUENCE</scope>
    <source>
        <tissue evidence="2">Fresh leaf tissue</tissue>
    </source>
</reference>